<keyword evidence="1" id="KW-0472">Membrane</keyword>
<evidence type="ECO:0000313" key="3">
    <source>
        <dbReference type="Proteomes" id="UP001597059"/>
    </source>
</evidence>
<gene>
    <name evidence="2" type="ORF">ACFQ45_16955</name>
</gene>
<feature type="transmembrane region" description="Helical" evidence="1">
    <location>
        <begin position="49"/>
        <end position="72"/>
    </location>
</feature>
<dbReference type="EMBL" id="JBHTMN010000018">
    <property type="protein sequence ID" value="MFD1385045.1"/>
    <property type="molecule type" value="Genomic_DNA"/>
</dbReference>
<feature type="transmembrane region" description="Helical" evidence="1">
    <location>
        <begin position="145"/>
        <end position="173"/>
    </location>
</feature>
<keyword evidence="1" id="KW-0812">Transmembrane</keyword>
<feature type="transmembrane region" description="Helical" evidence="1">
    <location>
        <begin position="113"/>
        <end position="133"/>
    </location>
</feature>
<keyword evidence="3" id="KW-1185">Reference proteome</keyword>
<keyword evidence="1" id="KW-1133">Transmembrane helix</keyword>
<proteinExistence type="predicted"/>
<reference evidence="3" key="1">
    <citation type="journal article" date="2019" name="Int. J. Syst. Evol. Microbiol.">
        <title>The Global Catalogue of Microorganisms (GCM) 10K type strain sequencing project: providing services to taxonomists for standard genome sequencing and annotation.</title>
        <authorList>
            <consortium name="The Broad Institute Genomics Platform"/>
            <consortium name="The Broad Institute Genome Sequencing Center for Infectious Disease"/>
            <person name="Wu L."/>
            <person name="Ma J."/>
        </authorList>
    </citation>
    <scope>NUCLEOTIDE SEQUENCE [LARGE SCALE GENOMIC DNA]</scope>
    <source>
        <strain evidence="3">JCM 30774</strain>
    </source>
</reference>
<feature type="transmembrane region" description="Helical" evidence="1">
    <location>
        <begin position="84"/>
        <end position="107"/>
    </location>
</feature>
<dbReference type="Proteomes" id="UP001597059">
    <property type="component" value="Unassembled WGS sequence"/>
</dbReference>
<evidence type="ECO:0000313" key="2">
    <source>
        <dbReference type="EMBL" id="MFD1385045.1"/>
    </source>
</evidence>
<protein>
    <submittedName>
        <fullName evidence="2">Uncharacterized protein</fullName>
    </submittedName>
</protein>
<accession>A0ABW4B8R9</accession>
<evidence type="ECO:0000256" key="1">
    <source>
        <dbReference type="SAM" id="Phobius"/>
    </source>
</evidence>
<dbReference type="RefSeq" id="WP_377369831.1">
    <property type="nucleotide sequence ID" value="NZ_JBHTMN010000018.1"/>
</dbReference>
<organism evidence="2 3">
    <name type="scientific">Rhodanobacter aciditrophus</name>
    <dbReference type="NCBI Taxonomy" id="1623218"/>
    <lineage>
        <taxon>Bacteria</taxon>
        <taxon>Pseudomonadati</taxon>
        <taxon>Pseudomonadota</taxon>
        <taxon>Gammaproteobacteria</taxon>
        <taxon>Lysobacterales</taxon>
        <taxon>Rhodanobacteraceae</taxon>
        <taxon>Rhodanobacter</taxon>
    </lineage>
</organism>
<sequence length="248" mass="26779">MNPEYPYLLINLSELKMGMLKSLKGFNNKLNSASTATSAYAGMLLWGGYLTLFVGANTFNAAVVLYAGFGLFRVYTPTSGLSKLVGKIGFIGNAFLVLVLSFLLAALEIDNTLAIVGALFVAMVLGVISKVFVSFVPSSTATGATLWGVIALFLTPVLGIICPFSFSIALSWMRIANQEKAYGKLHPNYAKSKARIKSEEWSHYKATPNVSVSSESDAGEAVLNKRNRGAFDSDHNIYSDLSFDFGPR</sequence>
<name>A0ABW4B8R9_9GAMM</name>
<comment type="caution">
    <text evidence="2">The sequence shown here is derived from an EMBL/GenBank/DDBJ whole genome shotgun (WGS) entry which is preliminary data.</text>
</comment>